<dbReference type="PhylomeDB" id="A0A091Q3Y4"/>
<dbReference type="InterPro" id="IPR052807">
    <property type="entry name" value="Mito_transl_resp_regulator"/>
</dbReference>
<organism evidence="3 4">
    <name type="scientific">Leptosomus discolor</name>
    <name type="common">Madagascar cuckoo roller</name>
    <name type="synonym">Cuculus discolor</name>
    <dbReference type="NCBI Taxonomy" id="188344"/>
    <lineage>
        <taxon>Eukaryota</taxon>
        <taxon>Metazoa</taxon>
        <taxon>Chordata</taxon>
        <taxon>Craniata</taxon>
        <taxon>Vertebrata</taxon>
        <taxon>Euteleostomi</taxon>
        <taxon>Archelosauria</taxon>
        <taxon>Archosauria</taxon>
        <taxon>Dinosauria</taxon>
        <taxon>Saurischia</taxon>
        <taxon>Theropoda</taxon>
        <taxon>Coelurosauria</taxon>
        <taxon>Aves</taxon>
        <taxon>Neognathae</taxon>
        <taxon>Neoaves</taxon>
        <taxon>Telluraves</taxon>
        <taxon>Coraciimorphae</taxon>
        <taxon>Coraciiformes</taxon>
        <taxon>Leptosomidae</taxon>
        <taxon>Leptosomus</taxon>
    </lineage>
</organism>
<dbReference type="Pfam" id="PF21516">
    <property type="entry name" value="YqeH-like_C"/>
    <property type="match status" value="1"/>
</dbReference>
<sequence length="337" mass="37990">NTLLRSDYCKSRAPNAIDRATVSSWPGTTLNLLKFPIINPTCDRIFRRQERLKEEATKTEDQLSSEEKKYLNQLKKQGYLVGRVGRTFQRQKPSSVIDFDPDMLSYSIDEDPRHSPGKCEEREEFTYNEVKDARWCFDTPGIVKENCVGTLWCCCLLGELFCLSCACGRVFLLLSWDWDSFVTSSSCYVFQGEKPAWFSVVASNLLPVRTSTLSNVDSIYEKHAGQEFLKVPMGGEERMKEFPPLVPQDITLKGIGTTEAVADIKLSSAGWVAVTAHAEEELLLRAYAPKGTALVVREPPLLPYISTIRGARIPGTAAYRTKKPPSIVENLKTMERR</sequence>
<evidence type="ECO:0000259" key="2">
    <source>
        <dbReference type="Pfam" id="PF21516"/>
    </source>
</evidence>
<evidence type="ECO:0000256" key="1">
    <source>
        <dbReference type="SAM" id="Coils"/>
    </source>
</evidence>
<dbReference type="EMBL" id="KK685165">
    <property type="protein sequence ID" value="KFQ14251.1"/>
    <property type="molecule type" value="Genomic_DNA"/>
</dbReference>
<dbReference type="PANTHER" id="PTHR46406">
    <property type="entry name" value="NITRIC OXIDE-ASSOCIATED PROTEIN 1"/>
    <property type="match status" value="1"/>
</dbReference>
<protein>
    <submittedName>
        <fullName evidence="3">Nitric oxide-associated protein 1</fullName>
    </submittedName>
</protein>
<keyword evidence="1" id="KW-0175">Coiled coil</keyword>
<feature type="coiled-coil region" evidence="1">
    <location>
        <begin position="42"/>
        <end position="69"/>
    </location>
</feature>
<proteinExistence type="predicted"/>
<dbReference type="InterPro" id="IPR048422">
    <property type="entry name" value="NOA1/YqeH-like_C"/>
</dbReference>
<dbReference type="Proteomes" id="UP000053001">
    <property type="component" value="Unassembled WGS sequence"/>
</dbReference>
<dbReference type="PANTHER" id="PTHR46406:SF1">
    <property type="entry name" value="NITRIC OXIDE-ASSOCIATED PROTEIN 1"/>
    <property type="match status" value="1"/>
</dbReference>
<dbReference type="AlphaFoldDB" id="A0A091Q3Y4"/>
<name>A0A091Q3Y4_LEPDC</name>
<gene>
    <name evidence="3" type="ORF">N330_11072</name>
</gene>
<keyword evidence="4" id="KW-1185">Reference proteome</keyword>
<evidence type="ECO:0000313" key="4">
    <source>
        <dbReference type="Proteomes" id="UP000053001"/>
    </source>
</evidence>
<evidence type="ECO:0000313" key="3">
    <source>
        <dbReference type="EMBL" id="KFQ14251.1"/>
    </source>
</evidence>
<feature type="domain" description="NOA1/YqeH-like C-terminal" evidence="2">
    <location>
        <begin position="198"/>
        <end position="298"/>
    </location>
</feature>
<feature type="non-terminal residue" evidence="3">
    <location>
        <position position="1"/>
    </location>
</feature>
<feature type="non-terminal residue" evidence="3">
    <location>
        <position position="337"/>
    </location>
</feature>
<reference evidence="3 4" key="1">
    <citation type="submission" date="2014-04" db="EMBL/GenBank/DDBJ databases">
        <title>Genome evolution of avian class.</title>
        <authorList>
            <person name="Zhang G."/>
            <person name="Li C."/>
        </authorList>
    </citation>
    <scope>NUCLEOTIDE SEQUENCE [LARGE SCALE GENOMIC DNA]</scope>
    <source>
        <strain evidence="3">BGI_N330</strain>
    </source>
</reference>
<accession>A0A091Q3Y4</accession>